<gene>
    <name evidence="3" type="ORF">D8780_15455</name>
</gene>
<evidence type="ECO:0000256" key="2">
    <source>
        <dbReference type="PROSITE-ProRule" id="PRU00252"/>
    </source>
</evidence>
<sequence>MRTFAEFQIIGRVGKIKEVGPTLRVSVAAEYGRKDNNGEFQSNPFWNEVTIFNERAMKWVLDNIGSGDLIHTRGTIRQSDYEKDGQKVYGFTLAANDFDLLHKKVVES</sequence>
<evidence type="ECO:0000313" key="4">
    <source>
        <dbReference type="Proteomes" id="UP000281094"/>
    </source>
</evidence>
<comment type="caution">
    <text evidence="3">The sequence shown here is derived from an EMBL/GenBank/DDBJ whole genome shotgun (WGS) entry which is preliminary data.</text>
</comment>
<protein>
    <submittedName>
        <fullName evidence="3">Single-stranded DNA-binding protein</fullName>
    </submittedName>
</protein>
<dbReference type="GO" id="GO:0003697">
    <property type="term" value="F:single-stranded DNA binding"/>
    <property type="evidence" value="ECO:0007669"/>
    <property type="project" value="InterPro"/>
</dbReference>
<accession>A0A3L7J649</accession>
<keyword evidence="4" id="KW-1185">Reference proteome</keyword>
<dbReference type="RefSeq" id="WP_121646770.1">
    <property type="nucleotide sequence ID" value="NZ_RCWN01000003.1"/>
</dbReference>
<keyword evidence="1 2" id="KW-0238">DNA-binding</keyword>
<dbReference type="EMBL" id="RCWN01000003">
    <property type="protein sequence ID" value="RLQ84981.1"/>
    <property type="molecule type" value="Genomic_DNA"/>
</dbReference>
<dbReference type="Gene3D" id="2.40.50.140">
    <property type="entry name" value="Nucleic acid-binding proteins"/>
    <property type="match status" value="1"/>
</dbReference>
<reference evidence="3 4" key="1">
    <citation type="submission" date="2018-10" db="EMBL/GenBank/DDBJ databases">
        <title>Notoacmeibacter sp. M2BS9Y-3-1, whole genome shotgun sequence.</title>
        <authorList>
            <person name="Tuo L."/>
        </authorList>
    </citation>
    <scope>NUCLEOTIDE SEQUENCE [LARGE SCALE GENOMIC DNA]</scope>
    <source>
        <strain evidence="3 4">M2BS9Y-3-1</strain>
    </source>
</reference>
<dbReference type="PROSITE" id="PS50935">
    <property type="entry name" value="SSB"/>
    <property type="match status" value="1"/>
</dbReference>
<dbReference type="InterPro" id="IPR000424">
    <property type="entry name" value="Primosome_PriB/ssb"/>
</dbReference>
<dbReference type="Pfam" id="PF00436">
    <property type="entry name" value="SSB"/>
    <property type="match status" value="1"/>
</dbReference>
<dbReference type="SUPFAM" id="SSF50249">
    <property type="entry name" value="Nucleic acid-binding proteins"/>
    <property type="match status" value="1"/>
</dbReference>
<dbReference type="AlphaFoldDB" id="A0A3L7J649"/>
<organism evidence="3 4">
    <name type="scientific">Notoacmeibacter ruber</name>
    <dbReference type="NCBI Taxonomy" id="2670375"/>
    <lineage>
        <taxon>Bacteria</taxon>
        <taxon>Pseudomonadati</taxon>
        <taxon>Pseudomonadota</taxon>
        <taxon>Alphaproteobacteria</taxon>
        <taxon>Hyphomicrobiales</taxon>
        <taxon>Notoacmeibacteraceae</taxon>
        <taxon>Notoacmeibacter</taxon>
    </lineage>
</organism>
<dbReference type="CDD" id="cd04496">
    <property type="entry name" value="SSB_OBF"/>
    <property type="match status" value="1"/>
</dbReference>
<evidence type="ECO:0000313" key="3">
    <source>
        <dbReference type="EMBL" id="RLQ84981.1"/>
    </source>
</evidence>
<dbReference type="Proteomes" id="UP000281094">
    <property type="component" value="Unassembled WGS sequence"/>
</dbReference>
<evidence type="ECO:0000256" key="1">
    <source>
        <dbReference type="ARBA" id="ARBA00023125"/>
    </source>
</evidence>
<proteinExistence type="predicted"/>
<dbReference type="InterPro" id="IPR012340">
    <property type="entry name" value="NA-bd_OB-fold"/>
</dbReference>
<name>A0A3L7J649_9HYPH</name>